<gene>
    <name evidence="2" type="ORF">Pan189_28930</name>
</gene>
<dbReference type="RefSeq" id="WP_145364601.1">
    <property type="nucleotide sequence ID" value="NZ_CP036268.1"/>
</dbReference>
<name>A0A517R3M8_9PLAN</name>
<organism evidence="2 3">
    <name type="scientific">Stratiformator vulcanicus</name>
    <dbReference type="NCBI Taxonomy" id="2527980"/>
    <lineage>
        <taxon>Bacteria</taxon>
        <taxon>Pseudomonadati</taxon>
        <taxon>Planctomycetota</taxon>
        <taxon>Planctomycetia</taxon>
        <taxon>Planctomycetales</taxon>
        <taxon>Planctomycetaceae</taxon>
        <taxon>Stratiformator</taxon>
    </lineage>
</organism>
<evidence type="ECO:0000313" key="3">
    <source>
        <dbReference type="Proteomes" id="UP000317318"/>
    </source>
</evidence>
<evidence type="ECO:0008006" key="4">
    <source>
        <dbReference type="Google" id="ProtNLM"/>
    </source>
</evidence>
<reference evidence="2 3" key="1">
    <citation type="submission" date="2019-02" db="EMBL/GenBank/DDBJ databases">
        <title>Deep-cultivation of Planctomycetes and their phenomic and genomic characterization uncovers novel biology.</title>
        <authorList>
            <person name="Wiegand S."/>
            <person name="Jogler M."/>
            <person name="Boedeker C."/>
            <person name="Pinto D."/>
            <person name="Vollmers J."/>
            <person name="Rivas-Marin E."/>
            <person name="Kohn T."/>
            <person name="Peeters S.H."/>
            <person name="Heuer A."/>
            <person name="Rast P."/>
            <person name="Oberbeckmann S."/>
            <person name="Bunk B."/>
            <person name="Jeske O."/>
            <person name="Meyerdierks A."/>
            <person name="Storesund J.E."/>
            <person name="Kallscheuer N."/>
            <person name="Luecker S."/>
            <person name="Lage O.M."/>
            <person name="Pohl T."/>
            <person name="Merkel B.J."/>
            <person name="Hornburger P."/>
            <person name="Mueller R.-W."/>
            <person name="Bruemmer F."/>
            <person name="Labrenz M."/>
            <person name="Spormann A.M."/>
            <person name="Op den Camp H."/>
            <person name="Overmann J."/>
            <person name="Amann R."/>
            <person name="Jetten M.S.M."/>
            <person name="Mascher T."/>
            <person name="Medema M.H."/>
            <person name="Devos D.P."/>
            <person name="Kaster A.-K."/>
            <person name="Ovreas L."/>
            <person name="Rohde M."/>
            <person name="Galperin M.Y."/>
            <person name="Jogler C."/>
        </authorList>
    </citation>
    <scope>NUCLEOTIDE SEQUENCE [LARGE SCALE GENOMIC DNA]</scope>
    <source>
        <strain evidence="2 3">Pan189</strain>
    </source>
</reference>
<proteinExistence type="predicted"/>
<protein>
    <recommendedName>
        <fullName evidence="4">Chromosome partition protein Smc</fullName>
    </recommendedName>
</protein>
<dbReference type="OrthoDB" id="291591at2"/>
<dbReference type="EMBL" id="CP036268">
    <property type="protein sequence ID" value="QDT38499.1"/>
    <property type="molecule type" value="Genomic_DNA"/>
</dbReference>
<dbReference type="AlphaFoldDB" id="A0A517R3M8"/>
<dbReference type="Proteomes" id="UP000317318">
    <property type="component" value="Chromosome"/>
</dbReference>
<dbReference type="KEGG" id="svp:Pan189_28930"/>
<keyword evidence="1" id="KW-0175">Coiled coil</keyword>
<keyword evidence="3" id="KW-1185">Reference proteome</keyword>
<sequence length="222" mass="24861">MTAFGKILVVFTTLMSLFFLGLIVVTAYGGRNWQAEADKMDDYTFANTGGENPQWTITHRVTGQTLQSSPALPGAITAALRDRQSRLQDQLATLDSRVNSLTMQFDTATQAANIDESGLQARVDALQATMAQLNSEAALFVEQQKTKGAEADRIRRIAEQRRSDVARLENVLAEIRAERFRITEQTRRLEDRQVRLRGNLTRAEARKEQLEKKLRAGYADGT</sequence>
<accession>A0A517R3M8</accession>
<feature type="coiled-coil region" evidence="1">
    <location>
        <begin position="116"/>
        <end position="220"/>
    </location>
</feature>
<evidence type="ECO:0000313" key="2">
    <source>
        <dbReference type="EMBL" id="QDT38499.1"/>
    </source>
</evidence>
<evidence type="ECO:0000256" key="1">
    <source>
        <dbReference type="SAM" id="Coils"/>
    </source>
</evidence>